<proteinExistence type="predicted"/>
<gene>
    <name evidence="1" type="ORF">SAMN04487964_1129</name>
</gene>
<protein>
    <submittedName>
        <fullName evidence="1">Uncharacterized protein</fullName>
    </submittedName>
</protein>
<comment type="caution">
    <text evidence="1">The sequence shown here is derived from an EMBL/GenBank/DDBJ whole genome shotgun (WGS) entry which is preliminary data.</text>
</comment>
<organism evidence="1 2">
    <name type="scientific">Marinobacterium sediminicola</name>
    <dbReference type="NCBI Taxonomy" id="518898"/>
    <lineage>
        <taxon>Bacteria</taxon>
        <taxon>Pseudomonadati</taxon>
        <taxon>Pseudomonadota</taxon>
        <taxon>Gammaproteobacteria</taxon>
        <taxon>Oceanospirillales</taxon>
        <taxon>Oceanospirillaceae</taxon>
        <taxon>Marinobacterium</taxon>
    </lineage>
</organism>
<keyword evidence="2" id="KW-1185">Reference proteome</keyword>
<dbReference type="EMBL" id="FXWV01000012">
    <property type="protein sequence ID" value="SMR76596.1"/>
    <property type="molecule type" value="Genomic_DNA"/>
</dbReference>
<accession>A0ABY1S2K5</accession>
<evidence type="ECO:0000313" key="1">
    <source>
        <dbReference type="EMBL" id="SMR76596.1"/>
    </source>
</evidence>
<dbReference type="Proteomes" id="UP001159257">
    <property type="component" value="Unassembled WGS sequence"/>
</dbReference>
<sequence>MIPLQKGPKYWIEKNAKRFVYPPNVEQMDGFVSVTFSGLNPNLMLRILETGQADAFLYLSVGPPDIDSEDEIVDIVYDDIITIKTDAGGRFYCGVCPGFCGIYSDPKYYSTPDELWVAHTLDDIVEWINSFRQDECYLFYVNKGARGADRIKKSDAENIKEWPACACIPIVTSF</sequence>
<name>A0ABY1S2K5_9GAMM</name>
<evidence type="ECO:0000313" key="2">
    <source>
        <dbReference type="Proteomes" id="UP001159257"/>
    </source>
</evidence>
<reference evidence="1 2" key="1">
    <citation type="submission" date="2017-05" db="EMBL/GenBank/DDBJ databases">
        <authorList>
            <person name="Varghese N."/>
            <person name="Submissions S."/>
        </authorList>
    </citation>
    <scope>NUCLEOTIDE SEQUENCE [LARGE SCALE GENOMIC DNA]</scope>
    <source>
        <strain evidence="1 2">CGMCC 1.7287</strain>
    </source>
</reference>
<dbReference type="RefSeq" id="WP_239040149.1">
    <property type="nucleotide sequence ID" value="NZ_BAAAEY010000008.1"/>
</dbReference>